<evidence type="ECO:0000256" key="8">
    <source>
        <dbReference type="HAMAP-Rule" id="MF_00105"/>
    </source>
</evidence>
<dbReference type="Proteomes" id="UP000219994">
    <property type="component" value="Unassembled WGS sequence"/>
</dbReference>
<keyword evidence="11" id="KW-0648">Protein biosynthesis</keyword>
<dbReference type="InterPro" id="IPR036953">
    <property type="entry name" value="GreA/GreB_C_sf"/>
</dbReference>
<evidence type="ECO:0000256" key="2">
    <source>
        <dbReference type="ARBA" id="ARBA00013729"/>
    </source>
</evidence>
<dbReference type="InterPro" id="IPR036805">
    <property type="entry name" value="Tscrpt_elong_fac_GreA/B_N_sf"/>
</dbReference>
<dbReference type="InterPro" id="IPR001437">
    <property type="entry name" value="Tscrpt_elong_fac_GreA/B_C"/>
</dbReference>
<dbReference type="GO" id="GO:0006354">
    <property type="term" value="P:DNA-templated transcription elongation"/>
    <property type="evidence" value="ECO:0007669"/>
    <property type="project" value="TreeGrafter"/>
</dbReference>
<dbReference type="InterPro" id="IPR022691">
    <property type="entry name" value="Tscrpt_elong_fac_GreA/B_N"/>
</dbReference>
<feature type="domain" description="Transcription elongation factor GreA/GreB C-terminal" evidence="9">
    <location>
        <begin position="85"/>
        <end position="158"/>
    </location>
</feature>
<comment type="similarity">
    <text evidence="1 8">Belongs to the GreA/GreB family.</text>
</comment>
<gene>
    <name evidence="8" type="primary">greA</name>
    <name evidence="11" type="ORF">B5766_09075</name>
</gene>
<keyword evidence="5 8" id="KW-0804">Transcription</keyword>
<evidence type="ECO:0000259" key="9">
    <source>
        <dbReference type="Pfam" id="PF01272"/>
    </source>
</evidence>
<dbReference type="GO" id="GO:0003677">
    <property type="term" value="F:DNA binding"/>
    <property type="evidence" value="ECO:0007669"/>
    <property type="project" value="UniProtKB-UniRule"/>
</dbReference>
<name>A0A2A6FQD5_9MICO</name>
<dbReference type="GO" id="GO:0032784">
    <property type="term" value="P:regulation of DNA-templated transcription elongation"/>
    <property type="evidence" value="ECO:0007669"/>
    <property type="project" value="UniProtKB-UniRule"/>
</dbReference>
<dbReference type="SUPFAM" id="SSF54534">
    <property type="entry name" value="FKBP-like"/>
    <property type="match status" value="1"/>
</dbReference>
<evidence type="ECO:0000313" key="11">
    <source>
        <dbReference type="EMBL" id="PDQ34900.1"/>
    </source>
</evidence>
<keyword evidence="11" id="KW-0251">Elongation factor</keyword>
<evidence type="ECO:0000256" key="6">
    <source>
        <dbReference type="ARBA" id="ARBA00024916"/>
    </source>
</evidence>
<dbReference type="PROSITE" id="PS00830">
    <property type="entry name" value="GREAB_2"/>
    <property type="match status" value="1"/>
</dbReference>
<comment type="caution">
    <text evidence="11">The sequence shown here is derived from an EMBL/GenBank/DDBJ whole genome shotgun (WGS) entry which is preliminary data.</text>
</comment>
<dbReference type="PANTHER" id="PTHR30437">
    <property type="entry name" value="TRANSCRIPTION ELONGATION FACTOR GREA"/>
    <property type="match status" value="1"/>
</dbReference>
<dbReference type="InterPro" id="IPR018151">
    <property type="entry name" value="TF_GreA/GreB_CS"/>
</dbReference>
<proteinExistence type="inferred from homology"/>
<dbReference type="InterPro" id="IPR028624">
    <property type="entry name" value="Tscrpt_elong_fac_GreA/B"/>
</dbReference>
<accession>A0A2A6FQD5</accession>
<evidence type="ECO:0000256" key="4">
    <source>
        <dbReference type="ARBA" id="ARBA00023125"/>
    </source>
</evidence>
<dbReference type="Gene3D" id="3.10.50.30">
    <property type="entry name" value="Transcription elongation factor, GreA/GreB, C-terminal domain"/>
    <property type="match status" value="1"/>
</dbReference>
<dbReference type="FunFam" id="1.10.287.180:FF:000001">
    <property type="entry name" value="Transcription elongation factor GreA"/>
    <property type="match status" value="1"/>
</dbReference>
<evidence type="ECO:0000256" key="1">
    <source>
        <dbReference type="ARBA" id="ARBA00008213"/>
    </source>
</evidence>
<keyword evidence="4 8" id="KW-0238">DNA-binding</keyword>
<protein>
    <recommendedName>
        <fullName evidence="2 8">Transcription elongation factor GreA</fullName>
    </recommendedName>
    <alternativeName>
        <fullName evidence="7 8">Transcript cleavage factor GreA</fullName>
    </alternativeName>
</protein>
<dbReference type="AlphaFoldDB" id="A0A2A6FQD5"/>
<dbReference type="HAMAP" id="MF_00105">
    <property type="entry name" value="GreA_GreB"/>
    <property type="match status" value="1"/>
</dbReference>
<dbReference type="PIRSF" id="PIRSF006092">
    <property type="entry name" value="GreA_GreB"/>
    <property type="match status" value="1"/>
</dbReference>
<dbReference type="GO" id="GO:0003746">
    <property type="term" value="F:translation elongation factor activity"/>
    <property type="evidence" value="ECO:0007669"/>
    <property type="project" value="UniProtKB-KW"/>
</dbReference>
<dbReference type="Gene3D" id="1.10.287.180">
    <property type="entry name" value="Transcription elongation factor, GreA/GreB, N-terminal domain"/>
    <property type="match status" value="1"/>
</dbReference>
<feature type="domain" description="Transcription elongation factor GreA/GreB N-terminal" evidence="10">
    <location>
        <begin position="9"/>
        <end position="78"/>
    </location>
</feature>
<dbReference type="Pfam" id="PF03449">
    <property type="entry name" value="GreA_GreB_N"/>
    <property type="match status" value="1"/>
</dbReference>
<dbReference type="NCBIfam" id="NF001262">
    <property type="entry name" value="PRK00226.1-3"/>
    <property type="match status" value="1"/>
</dbReference>
<dbReference type="InterPro" id="IPR023459">
    <property type="entry name" value="Tscrpt_elong_fac_GreA/B_fam"/>
</dbReference>
<evidence type="ECO:0000256" key="3">
    <source>
        <dbReference type="ARBA" id="ARBA00023015"/>
    </source>
</evidence>
<dbReference type="Pfam" id="PF01272">
    <property type="entry name" value="GreA_GreB"/>
    <property type="match status" value="1"/>
</dbReference>
<keyword evidence="3 8" id="KW-0805">Transcription regulation</keyword>
<dbReference type="EMBL" id="NAEP01000044">
    <property type="protein sequence ID" value="PDQ34900.1"/>
    <property type="molecule type" value="Genomic_DNA"/>
</dbReference>
<dbReference type="PROSITE" id="PS00829">
    <property type="entry name" value="GREAB_1"/>
    <property type="match status" value="1"/>
</dbReference>
<sequence length="163" mass="17230">MANDTPTTWLTQDAYDRLTAELEHLSTAGRENIAKRIEAAREEGDLKENGGYHAAKDEQGKQEARIRQLTALLRTAEVGEAPTSSGVVEAGTVITAIIGGDQSTFLIGNREISGDSELAVYSESSPIGAAIIGLKVGESTGYTAPNGREIAVKIVDVATWTGQ</sequence>
<reference evidence="12" key="1">
    <citation type="submission" date="2017-03" db="EMBL/GenBank/DDBJ databases">
        <authorList>
            <person name="Lund M.B."/>
        </authorList>
    </citation>
    <scope>NUCLEOTIDE SEQUENCE [LARGE SCALE GENOMIC DNA]</scope>
</reference>
<comment type="function">
    <text evidence="6 8">Necessary for efficient RNA polymerase transcription elongation past template-encoded arresting sites. The arresting sites in DNA have the property of trapping a certain fraction of elongating RNA polymerases that pass through, resulting in locked ternary complexes. Cleavage of the nascent transcript by cleavage factors such as GreA or GreB allows the resumption of elongation from the new 3'terminus. GreA releases sequences of 2 to 3 nucleotides.</text>
</comment>
<dbReference type="PANTHER" id="PTHR30437:SF4">
    <property type="entry name" value="TRANSCRIPTION ELONGATION FACTOR GREA"/>
    <property type="match status" value="1"/>
</dbReference>
<evidence type="ECO:0000259" key="10">
    <source>
        <dbReference type="Pfam" id="PF03449"/>
    </source>
</evidence>
<evidence type="ECO:0000313" key="12">
    <source>
        <dbReference type="Proteomes" id="UP000219994"/>
    </source>
</evidence>
<dbReference type="SUPFAM" id="SSF46557">
    <property type="entry name" value="GreA transcript cleavage protein, N-terminal domain"/>
    <property type="match status" value="1"/>
</dbReference>
<evidence type="ECO:0000256" key="7">
    <source>
        <dbReference type="ARBA" id="ARBA00030776"/>
    </source>
</evidence>
<evidence type="ECO:0000256" key="5">
    <source>
        <dbReference type="ARBA" id="ARBA00023163"/>
    </source>
</evidence>
<organism evidence="11 12">
    <name type="scientific">Candidatus Lumbricidiphila eiseniae</name>
    <dbReference type="NCBI Taxonomy" id="1969409"/>
    <lineage>
        <taxon>Bacteria</taxon>
        <taxon>Bacillati</taxon>
        <taxon>Actinomycetota</taxon>
        <taxon>Actinomycetes</taxon>
        <taxon>Micrococcales</taxon>
        <taxon>Microbacteriaceae</taxon>
        <taxon>Candidatus Lumbricidiphila</taxon>
    </lineage>
</organism>
<dbReference type="GO" id="GO:0070063">
    <property type="term" value="F:RNA polymerase binding"/>
    <property type="evidence" value="ECO:0007669"/>
    <property type="project" value="InterPro"/>
</dbReference>